<keyword evidence="5" id="KW-0201">Cytochrome c-type biogenesis</keyword>
<keyword evidence="7" id="KW-0812">Transmembrane</keyword>
<dbReference type="AlphaFoldDB" id="A0A1M7F950"/>
<proteinExistence type="inferred from homology"/>
<evidence type="ECO:0000259" key="8">
    <source>
        <dbReference type="Pfam" id="PF03918"/>
    </source>
</evidence>
<evidence type="ECO:0000256" key="2">
    <source>
        <dbReference type="ARBA" id="ARBA00022617"/>
    </source>
</evidence>
<accession>A0A1M7F950</accession>
<dbReference type="Proteomes" id="UP000184123">
    <property type="component" value="Unassembled WGS sequence"/>
</dbReference>
<gene>
    <name evidence="9" type="ORF">SAMN05660971_01985</name>
</gene>
<dbReference type="Pfam" id="PF03918">
    <property type="entry name" value="CcmH"/>
    <property type="match status" value="1"/>
</dbReference>
<dbReference type="GO" id="GO:0005886">
    <property type="term" value="C:plasma membrane"/>
    <property type="evidence" value="ECO:0007669"/>
    <property type="project" value="TreeGrafter"/>
</dbReference>
<evidence type="ECO:0000313" key="10">
    <source>
        <dbReference type="Proteomes" id="UP000184123"/>
    </source>
</evidence>
<evidence type="ECO:0000256" key="7">
    <source>
        <dbReference type="RuleBase" id="RU364112"/>
    </source>
</evidence>
<evidence type="ECO:0000256" key="4">
    <source>
        <dbReference type="ARBA" id="ARBA00022729"/>
    </source>
</evidence>
<feature type="domain" description="CcmH/CycL/Ccl2/NrfF N-terminal" evidence="8">
    <location>
        <begin position="33"/>
        <end position="170"/>
    </location>
</feature>
<dbReference type="GO" id="GO:0046872">
    <property type="term" value="F:metal ion binding"/>
    <property type="evidence" value="ECO:0007669"/>
    <property type="project" value="UniProtKB-KW"/>
</dbReference>
<keyword evidence="6 7" id="KW-0408">Iron</keyword>
<dbReference type="STRING" id="44933.SAMN05660971_01985"/>
<evidence type="ECO:0000313" key="9">
    <source>
        <dbReference type="EMBL" id="SHM00520.1"/>
    </source>
</evidence>
<dbReference type="FunFam" id="1.10.8.640:FF:000001">
    <property type="entry name" value="Cytochrome c-type biogenesis protein"/>
    <property type="match status" value="1"/>
</dbReference>
<keyword evidence="7" id="KW-1133">Transmembrane helix</keyword>
<dbReference type="Gene3D" id="1.10.8.640">
    <property type="entry name" value="Cytochrome C biogenesis protein"/>
    <property type="match status" value="1"/>
</dbReference>
<dbReference type="InterPro" id="IPR051263">
    <property type="entry name" value="C-type_cytochrome_biogenesis"/>
</dbReference>
<evidence type="ECO:0000256" key="6">
    <source>
        <dbReference type="ARBA" id="ARBA00023004"/>
    </source>
</evidence>
<dbReference type="GO" id="GO:0017004">
    <property type="term" value="P:cytochrome complex assembly"/>
    <property type="evidence" value="ECO:0007669"/>
    <property type="project" value="UniProtKB-KW"/>
</dbReference>
<comment type="similarity">
    <text evidence="1 7">Belongs to the CcmH/CycL/Ccl2/NrfF family.</text>
</comment>
<evidence type="ECO:0000256" key="3">
    <source>
        <dbReference type="ARBA" id="ARBA00022723"/>
    </source>
</evidence>
<keyword evidence="4 7" id="KW-0732">Signal</keyword>
<dbReference type="CDD" id="cd16378">
    <property type="entry name" value="CcmH_N"/>
    <property type="match status" value="1"/>
</dbReference>
<name>A0A1M7F950_9GAMM</name>
<feature type="transmembrane region" description="Helical" evidence="7">
    <location>
        <begin position="127"/>
        <end position="148"/>
    </location>
</feature>
<comment type="function">
    <text evidence="7">Possible subunit of a heme lyase.</text>
</comment>
<sequence>MAVMRNAMRMAMFKKAVPGKAWLATMALLTMTVLLHSVSAIAETVEVRSFGNPVTEQRYRDLVGTLRCPKCENQAIGDSNSPIAADMRERIYLQLQDGRSDKEIIDYMVNRFGDYVLYNPRLEGRTLLLWGLPAALVMVGVVVLIVLVRSRRKARMGALTQEEQQRLAALIKREGDE</sequence>
<dbReference type="EMBL" id="FRCA01000004">
    <property type="protein sequence ID" value="SHM00520.1"/>
    <property type="molecule type" value="Genomic_DNA"/>
</dbReference>
<reference evidence="9 10" key="1">
    <citation type="submission" date="2016-11" db="EMBL/GenBank/DDBJ databases">
        <authorList>
            <person name="Jaros S."/>
            <person name="Januszkiewicz K."/>
            <person name="Wedrychowicz H."/>
        </authorList>
    </citation>
    <scope>NUCLEOTIDE SEQUENCE [LARGE SCALE GENOMIC DNA]</scope>
    <source>
        <strain evidence="9 10">DSM 4740</strain>
    </source>
</reference>
<organism evidence="9 10">
    <name type="scientific">Halomonas cupida</name>
    <dbReference type="NCBI Taxonomy" id="44933"/>
    <lineage>
        <taxon>Bacteria</taxon>
        <taxon>Pseudomonadati</taxon>
        <taxon>Pseudomonadota</taxon>
        <taxon>Gammaproteobacteria</taxon>
        <taxon>Oceanospirillales</taxon>
        <taxon>Halomonadaceae</taxon>
        <taxon>Halomonas</taxon>
    </lineage>
</organism>
<dbReference type="InterPro" id="IPR005616">
    <property type="entry name" value="CcmH/CycL/Ccl2/NrfF_N"/>
</dbReference>
<evidence type="ECO:0000256" key="5">
    <source>
        <dbReference type="ARBA" id="ARBA00022748"/>
    </source>
</evidence>
<keyword evidence="7" id="KW-0472">Membrane</keyword>
<keyword evidence="3 7" id="KW-0479">Metal-binding</keyword>
<dbReference type="PANTHER" id="PTHR47870">
    <property type="entry name" value="CYTOCHROME C-TYPE BIOGENESIS PROTEIN CCMH"/>
    <property type="match status" value="1"/>
</dbReference>
<dbReference type="PANTHER" id="PTHR47870:SF1">
    <property type="entry name" value="CYTOCHROME C-TYPE BIOGENESIS PROTEIN CCMH"/>
    <property type="match status" value="1"/>
</dbReference>
<dbReference type="InterPro" id="IPR038297">
    <property type="entry name" value="CcmH/CycL/NrfF/Ccl2_sf"/>
</dbReference>
<keyword evidence="2 7" id="KW-0349">Heme</keyword>
<evidence type="ECO:0000256" key="1">
    <source>
        <dbReference type="ARBA" id="ARBA00010342"/>
    </source>
</evidence>
<protein>
    <recommendedName>
        <fullName evidence="7">Cytochrome c-type biogenesis protein</fullName>
    </recommendedName>
</protein>